<keyword evidence="8" id="KW-0238">DNA-binding</keyword>
<evidence type="ECO:0000256" key="9">
    <source>
        <dbReference type="ARBA" id="ARBA00023235"/>
    </source>
</evidence>
<proteinExistence type="inferred from homology"/>
<dbReference type="InterPro" id="IPR013760">
    <property type="entry name" value="Topo_IIA-like_dom_sf"/>
</dbReference>
<dbReference type="SUPFAM" id="SSF54211">
    <property type="entry name" value="Ribosomal protein S5 domain 2-like"/>
    <property type="match status" value="1"/>
</dbReference>
<dbReference type="CDD" id="cd00822">
    <property type="entry name" value="TopoII_Trans_DNA_gyrase"/>
    <property type="match status" value="1"/>
</dbReference>
<dbReference type="Pfam" id="PF00986">
    <property type="entry name" value="DNA_gyraseB_C"/>
    <property type="match status" value="1"/>
</dbReference>
<comment type="function">
    <text evidence="10">A type II topoisomerase that negatively supercoils closed circular double-stranded (ds) DNA in an ATP-dependent manner to modulate DNA topology and maintain chromosomes in an underwound state. Negative supercoiling favors strand separation, and DNA replication, transcription, recombination and repair, all of which involve strand separation. Also able to catalyze the interconversion of other topological isomers of dsDNA rings, including catenanes and knotted rings. Type II topoisomerases break and join 2 DNA strands simultaneously in an ATP-dependent manner.</text>
</comment>
<dbReference type="CDD" id="cd16928">
    <property type="entry name" value="HATPase_GyrB-like"/>
    <property type="match status" value="1"/>
</dbReference>
<dbReference type="Pfam" id="PF02518">
    <property type="entry name" value="HATPase_c"/>
    <property type="match status" value="1"/>
</dbReference>
<dbReference type="FunFam" id="3.30.565.10:FF:000002">
    <property type="entry name" value="DNA gyrase subunit B"/>
    <property type="match status" value="1"/>
</dbReference>
<keyword evidence="10" id="KW-0963">Cytoplasm</keyword>
<dbReference type="Pfam" id="PF01751">
    <property type="entry name" value="Toprim"/>
    <property type="match status" value="1"/>
</dbReference>
<evidence type="ECO:0000256" key="10">
    <source>
        <dbReference type="HAMAP-Rule" id="MF_01898"/>
    </source>
</evidence>
<dbReference type="NCBIfam" id="NF011501">
    <property type="entry name" value="PRK14939.1"/>
    <property type="match status" value="1"/>
</dbReference>
<dbReference type="GO" id="GO:0005694">
    <property type="term" value="C:chromosome"/>
    <property type="evidence" value="ECO:0007669"/>
    <property type="project" value="InterPro"/>
</dbReference>
<dbReference type="CDD" id="cd03366">
    <property type="entry name" value="TOPRIM_TopoIIA_GyrB"/>
    <property type="match status" value="1"/>
</dbReference>
<dbReference type="InterPro" id="IPR003594">
    <property type="entry name" value="HATPase_dom"/>
</dbReference>
<evidence type="ECO:0000256" key="8">
    <source>
        <dbReference type="ARBA" id="ARBA00023125"/>
    </source>
</evidence>
<dbReference type="SUPFAM" id="SSF56719">
    <property type="entry name" value="Type II DNA topoisomerase"/>
    <property type="match status" value="1"/>
</dbReference>
<dbReference type="GO" id="GO:0003677">
    <property type="term" value="F:DNA binding"/>
    <property type="evidence" value="ECO:0007669"/>
    <property type="project" value="UniProtKB-KW"/>
</dbReference>
<dbReference type="InterPro" id="IPR002288">
    <property type="entry name" value="DNA_gyrase_B_C"/>
</dbReference>
<keyword evidence="6 10" id="KW-0460">Magnesium</keyword>
<evidence type="ECO:0000259" key="11">
    <source>
        <dbReference type="PROSITE" id="PS50880"/>
    </source>
</evidence>
<dbReference type="Gene3D" id="3.30.565.10">
    <property type="entry name" value="Histidine kinase-like ATPase, C-terminal domain"/>
    <property type="match status" value="1"/>
</dbReference>
<dbReference type="GO" id="GO:0006265">
    <property type="term" value="P:DNA topological change"/>
    <property type="evidence" value="ECO:0007669"/>
    <property type="project" value="UniProtKB-UniRule"/>
</dbReference>
<reference evidence="13" key="1">
    <citation type="submission" date="2016-10" db="EMBL/GenBank/DDBJ databases">
        <authorList>
            <person name="Varghese N."/>
            <person name="Submissions S."/>
        </authorList>
    </citation>
    <scope>NUCLEOTIDE SEQUENCE [LARGE SCALE GENOMIC DNA]</scope>
    <source>
        <strain evidence="13">DSM 3384</strain>
    </source>
</reference>
<gene>
    <name evidence="10" type="primary">gyrB</name>
    <name evidence="12" type="ORF">SAMN04487931_11818</name>
</gene>
<feature type="site" description="Interaction with DNA" evidence="10">
    <location>
        <position position="457"/>
    </location>
</feature>
<feature type="binding site" evidence="10">
    <location>
        <position position="429"/>
    </location>
    <ligand>
        <name>Mg(2+)</name>
        <dbReference type="ChEBI" id="CHEBI:18420"/>
        <label>1</label>
        <note>catalytic</note>
    </ligand>
</feature>
<dbReference type="RefSeq" id="WP_092238097.1">
    <property type="nucleotide sequence ID" value="NZ_FNLL01000018.1"/>
</dbReference>
<evidence type="ECO:0000256" key="4">
    <source>
        <dbReference type="ARBA" id="ARBA00022741"/>
    </source>
</evidence>
<dbReference type="PRINTS" id="PR00418">
    <property type="entry name" value="TPI2FAMILY"/>
</dbReference>
<dbReference type="NCBIfam" id="NF004189">
    <property type="entry name" value="PRK05644.1"/>
    <property type="match status" value="1"/>
</dbReference>
<dbReference type="PANTHER" id="PTHR45866:SF1">
    <property type="entry name" value="DNA GYRASE SUBUNIT B, MITOCHONDRIAL"/>
    <property type="match status" value="1"/>
</dbReference>
<feature type="binding site" evidence="10">
    <location>
        <position position="505"/>
    </location>
    <ligand>
        <name>Mg(2+)</name>
        <dbReference type="ChEBI" id="CHEBI:18420"/>
        <label>2</label>
    </ligand>
</feature>
<dbReference type="SUPFAM" id="SSF55874">
    <property type="entry name" value="ATPase domain of HSP90 chaperone/DNA topoisomerase II/histidine kinase"/>
    <property type="match status" value="1"/>
</dbReference>
<dbReference type="GO" id="GO:0046872">
    <property type="term" value="F:metal ion binding"/>
    <property type="evidence" value="ECO:0007669"/>
    <property type="project" value="UniProtKB-KW"/>
</dbReference>
<keyword evidence="7 10" id="KW-0799">Topoisomerase</keyword>
<comment type="cofactor">
    <cofactor evidence="10">
        <name>Mg(2+)</name>
        <dbReference type="ChEBI" id="CHEBI:18420"/>
    </cofactor>
    <cofactor evidence="10">
        <name>Mn(2+)</name>
        <dbReference type="ChEBI" id="CHEBI:29035"/>
    </cofactor>
    <cofactor evidence="10">
        <name>Ca(2+)</name>
        <dbReference type="ChEBI" id="CHEBI:29108"/>
    </cofactor>
    <text evidence="10">Binds two Mg(2+) per subunit. The magnesium ions form salt bridges with both the protein and the DNA. Can also accept other divalent metal cations, such as Mn(2+) or Ca(2+).</text>
</comment>
<accession>A0A1H2K038</accession>
<dbReference type="InterPro" id="IPR000565">
    <property type="entry name" value="Topo_IIA_B"/>
</dbReference>
<dbReference type="InterPro" id="IPR036890">
    <property type="entry name" value="HATPase_C_sf"/>
</dbReference>
<evidence type="ECO:0000313" key="12">
    <source>
        <dbReference type="EMBL" id="SDU61932.1"/>
    </source>
</evidence>
<dbReference type="GO" id="GO:0003918">
    <property type="term" value="F:DNA topoisomerase type II (double strand cut, ATP-hydrolyzing) activity"/>
    <property type="evidence" value="ECO:0007669"/>
    <property type="project" value="UniProtKB-UniRule"/>
</dbReference>
<keyword evidence="5 10" id="KW-0067">ATP-binding</keyword>
<evidence type="ECO:0000256" key="5">
    <source>
        <dbReference type="ARBA" id="ARBA00022840"/>
    </source>
</evidence>
<dbReference type="PRINTS" id="PR01159">
    <property type="entry name" value="DNAGYRASEB"/>
</dbReference>
<dbReference type="PROSITE" id="PS00177">
    <property type="entry name" value="TOPOISOMERASE_II"/>
    <property type="match status" value="1"/>
</dbReference>
<dbReference type="PROSITE" id="PS50880">
    <property type="entry name" value="TOPRIM"/>
    <property type="match status" value="1"/>
</dbReference>
<comment type="subunit">
    <text evidence="10">Heterotetramer, composed of two GyrA and two GyrB chains. In the heterotetramer, GyrA contains the active site tyrosine that forms a transient covalent intermediate with DNA, while GyrB binds cofactors and catalyzes ATP hydrolysis.</text>
</comment>
<organism evidence="12 13">
    <name type="scientific">Desulfobacula phenolica</name>
    <dbReference type="NCBI Taxonomy" id="90732"/>
    <lineage>
        <taxon>Bacteria</taxon>
        <taxon>Pseudomonadati</taxon>
        <taxon>Thermodesulfobacteriota</taxon>
        <taxon>Desulfobacteria</taxon>
        <taxon>Desulfobacterales</taxon>
        <taxon>Desulfobacteraceae</taxon>
        <taxon>Desulfobacula</taxon>
    </lineage>
</organism>
<dbReference type="InterPro" id="IPR013506">
    <property type="entry name" value="Topo_IIA_bsu_dom2"/>
</dbReference>
<dbReference type="Proteomes" id="UP000199608">
    <property type="component" value="Unassembled WGS sequence"/>
</dbReference>
<feature type="binding site" evidence="10">
    <location>
        <position position="503"/>
    </location>
    <ligand>
        <name>Mg(2+)</name>
        <dbReference type="ChEBI" id="CHEBI:18420"/>
        <label>2</label>
    </ligand>
</feature>
<dbReference type="Gene3D" id="3.40.50.670">
    <property type="match status" value="2"/>
</dbReference>
<dbReference type="SMART" id="SM00387">
    <property type="entry name" value="HATPase_c"/>
    <property type="match status" value="1"/>
</dbReference>
<dbReference type="FunFam" id="3.30.230.10:FF:000005">
    <property type="entry name" value="DNA gyrase subunit B"/>
    <property type="match status" value="1"/>
</dbReference>
<dbReference type="InterPro" id="IPR034160">
    <property type="entry name" value="TOPRIM_GyrB"/>
</dbReference>
<comment type="catalytic activity">
    <reaction evidence="1 10">
        <text>ATP-dependent breakage, passage and rejoining of double-stranded DNA.</text>
        <dbReference type="EC" id="5.6.2.2"/>
    </reaction>
</comment>
<dbReference type="GO" id="GO:0006261">
    <property type="term" value="P:DNA-templated DNA replication"/>
    <property type="evidence" value="ECO:0007669"/>
    <property type="project" value="UniProtKB-UniRule"/>
</dbReference>
<evidence type="ECO:0000256" key="2">
    <source>
        <dbReference type="ARBA" id="ARBA00010708"/>
    </source>
</evidence>
<dbReference type="EC" id="5.6.2.2" evidence="10"/>
<dbReference type="PANTHER" id="PTHR45866">
    <property type="entry name" value="DNA GYRASE/TOPOISOMERASE SUBUNIT B"/>
    <property type="match status" value="1"/>
</dbReference>
<evidence type="ECO:0000256" key="7">
    <source>
        <dbReference type="ARBA" id="ARBA00023029"/>
    </source>
</evidence>
<dbReference type="InterPro" id="IPR018522">
    <property type="entry name" value="TopoIIA_CS"/>
</dbReference>
<dbReference type="InterPro" id="IPR001241">
    <property type="entry name" value="Topo_IIA"/>
</dbReference>
<dbReference type="InterPro" id="IPR014721">
    <property type="entry name" value="Ribsml_uS5_D2-typ_fold_subgr"/>
</dbReference>
<evidence type="ECO:0000256" key="6">
    <source>
        <dbReference type="ARBA" id="ARBA00022842"/>
    </source>
</evidence>
<keyword evidence="3 10" id="KW-0479">Metal-binding</keyword>
<dbReference type="AlphaFoldDB" id="A0A1H2K038"/>
<dbReference type="NCBIfam" id="TIGR01059">
    <property type="entry name" value="gyrB"/>
    <property type="match status" value="1"/>
</dbReference>
<dbReference type="EMBL" id="FNLL01000018">
    <property type="protein sequence ID" value="SDU61932.1"/>
    <property type="molecule type" value="Genomic_DNA"/>
</dbReference>
<sequence length="807" mass="91865">MDKNKVTKEYSAGSIKVLEGLEAVRKRPSMYIGNVDIEGLHHLVYEVVDNSIDEAMAGHCDTIFVTIHPDNCVSVEDNGRGIPVAIHETENIPACEVVMTKLHAGGKFDKDSYKVSGGLHGVGISVVNALSLNLDMEVYKDGKIYHQSYSKGDKKTELVIKGDTVKRGTKITFIPDFEIMNENEFIYEIISRRMRELAFLNKGIRIIIEDERSAEKDDFHYEGGIVSFVEYLNRSCTALHDPIHIEGDKKDVQIEVSIQYNDTFKEKLYSYANNIRTIEGGAHVSGFKAALTRTVNSYISSGSNNLPKNMQNIKIGGDDMREGLAVIISVKLMEPQFEGQTKTKLGNNEIKGIVESLLNEKLGQYLEENPNVAKKIIAKAVDAARARDAAKRARELARKKGTLLDSSLPGKLAECQFADPAERELFLVEGDSAGGSAKQGRDRRFQAILPLKGKILNVEKARFDKILRSDEIKNIITVLGTGVGREEYDIEKVRYHKVVIMTDADVDGSHIRTLLLTFFYRQMPDLVSKGYLYIAQPPLFRVGSRKSGIYLKNEEEYSNYLVKRIAGQKNMFIHGNKEPLLEEDFYFFLVNLSDYYNAVVLLKKRDMDTDLLLTLIKNGVKDKFFLEEKQNFISLSEDLTKHGYISGEIEYDPERNIFEMDIYEKEEKQPVLRVGREILATNDYKRMLKGYEKIKQFDKPPFSISAKQSDAEIKKEYPFDDIYSLFEFIMSEAKKGINIQRYKGLGEMNPDQLWETTMNPEKRIMLKVNIEDAEKADEIFTLLMGEEVEPRRNFIQKHALEVSSLDY</sequence>
<evidence type="ECO:0000313" key="13">
    <source>
        <dbReference type="Proteomes" id="UP000199608"/>
    </source>
</evidence>
<feature type="binding site" evidence="10">
    <location>
        <position position="503"/>
    </location>
    <ligand>
        <name>Mg(2+)</name>
        <dbReference type="ChEBI" id="CHEBI:18420"/>
        <label>1</label>
        <note>catalytic</note>
    </ligand>
</feature>
<evidence type="ECO:0000256" key="3">
    <source>
        <dbReference type="ARBA" id="ARBA00022723"/>
    </source>
</evidence>
<dbReference type="FunFam" id="3.40.50.670:FF:000001">
    <property type="entry name" value="DNA topoisomerase 2"/>
    <property type="match status" value="1"/>
</dbReference>
<dbReference type="InterPro" id="IPR011557">
    <property type="entry name" value="GyrB"/>
</dbReference>
<dbReference type="GO" id="GO:0005737">
    <property type="term" value="C:cytoplasm"/>
    <property type="evidence" value="ECO:0007669"/>
    <property type="project" value="UniProtKB-SubCell"/>
</dbReference>
<dbReference type="HAMAP" id="MF_01898">
    <property type="entry name" value="GyrB"/>
    <property type="match status" value="1"/>
</dbReference>
<feature type="domain" description="Toprim" evidence="11">
    <location>
        <begin position="423"/>
        <end position="538"/>
    </location>
</feature>
<keyword evidence="9 10" id="KW-0413">Isomerase</keyword>
<dbReference type="InterPro" id="IPR013759">
    <property type="entry name" value="Topo_IIA_B_C"/>
</dbReference>
<dbReference type="InterPro" id="IPR020568">
    <property type="entry name" value="Ribosomal_Su5_D2-typ_SF"/>
</dbReference>
<name>A0A1H2K038_9BACT</name>
<dbReference type="Gene3D" id="3.30.230.10">
    <property type="match status" value="1"/>
</dbReference>
<evidence type="ECO:0000256" key="1">
    <source>
        <dbReference type="ARBA" id="ARBA00000185"/>
    </source>
</evidence>
<dbReference type="GO" id="GO:0005524">
    <property type="term" value="F:ATP binding"/>
    <property type="evidence" value="ECO:0007669"/>
    <property type="project" value="UniProtKB-UniRule"/>
</dbReference>
<dbReference type="SMART" id="SM00433">
    <property type="entry name" value="TOP2c"/>
    <property type="match status" value="1"/>
</dbReference>
<keyword evidence="4 10" id="KW-0547">Nucleotide-binding</keyword>
<comment type="subcellular location">
    <subcellularLocation>
        <location evidence="10">Cytoplasm</location>
    </subcellularLocation>
</comment>
<keyword evidence="13" id="KW-1185">Reference proteome</keyword>
<dbReference type="InterPro" id="IPR006171">
    <property type="entry name" value="TOPRIM_dom"/>
</dbReference>
<dbReference type="Pfam" id="PF00204">
    <property type="entry name" value="DNA_gyraseB"/>
    <property type="match status" value="1"/>
</dbReference>
<feature type="site" description="Interaction with DNA" evidence="10">
    <location>
        <position position="454"/>
    </location>
</feature>
<comment type="similarity">
    <text evidence="2 10">Belongs to the type II topoisomerase GyrB family.</text>
</comment>
<comment type="miscellaneous">
    <text evidence="10">Few gyrases are as efficient as E.coli at forming negative supercoils. Not all organisms have 2 type II topoisomerases; in organisms with a single type II topoisomerase this enzyme also has to decatenate newly replicated chromosomes.</text>
</comment>
<protein>
    <recommendedName>
        <fullName evidence="10">DNA gyrase subunit B</fullName>
        <ecNumber evidence="10">5.6.2.2</ecNumber>
    </recommendedName>
</protein>